<evidence type="ECO:0000256" key="1">
    <source>
        <dbReference type="ARBA" id="ARBA00004123"/>
    </source>
</evidence>
<feature type="region of interest" description="Disordered" evidence="6">
    <location>
        <begin position="94"/>
        <end position="122"/>
    </location>
</feature>
<dbReference type="Gene3D" id="3.40.1810.10">
    <property type="entry name" value="Transcription factor, MADS-box"/>
    <property type="match status" value="1"/>
</dbReference>
<dbReference type="GO" id="GO:0003677">
    <property type="term" value="F:DNA binding"/>
    <property type="evidence" value="ECO:0007669"/>
    <property type="project" value="UniProtKB-KW"/>
</dbReference>
<name>A0A7S0HJC8_9CRYP</name>
<feature type="domain" description="MADS-box" evidence="7">
    <location>
        <begin position="1"/>
        <end position="49"/>
    </location>
</feature>
<evidence type="ECO:0000256" key="6">
    <source>
        <dbReference type="SAM" id="MobiDB-lite"/>
    </source>
</evidence>
<dbReference type="PRINTS" id="PR00404">
    <property type="entry name" value="MADSDOMAIN"/>
</dbReference>
<dbReference type="GO" id="GO:0046983">
    <property type="term" value="F:protein dimerization activity"/>
    <property type="evidence" value="ECO:0007669"/>
    <property type="project" value="InterPro"/>
</dbReference>
<dbReference type="InterPro" id="IPR036879">
    <property type="entry name" value="TF_MADSbox_sf"/>
</dbReference>
<dbReference type="InterPro" id="IPR043708">
    <property type="entry name" value="DUF5648"/>
</dbReference>
<keyword evidence="3" id="KW-0238">DNA-binding</keyword>
<evidence type="ECO:0000256" key="4">
    <source>
        <dbReference type="ARBA" id="ARBA00023163"/>
    </source>
</evidence>
<dbReference type="AlphaFoldDB" id="A0A7S0HJC8"/>
<proteinExistence type="predicted"/>
<keyword evidence="4" id="KW-0804">Transcription</keyword>
<feature type="compositionally biased region" description="Low complexity" evidence="6">
    <location>
        <begin position="222"/>
        <end position="234"/>
    </location>
</feature>
<dbReference type="InterPro" id="IPR050142">
    <property type="entry name" value="MADS-box/MEF2_TF"/>
</dbReference>
<dbReference type="SMART" id="SM00432">
    <property type="entry name" value="MADS"/>
    <property type="match status" value="1"/>
</dbReference>
<dbReference type="InterPro" id="IPR002100">
    <property type="entry name" value="TF_MADSbox"/>
</dbReference>
<evidence type="ECO:0000256" key="5">
    <source>
        <dbReference type="ARBA" id="ARBA00023242"/>
    </source>
</evidence>
<evidence type="ECO:0000313" key="8">
    <source>
        <dbReference type="EMBL" id="CAD8480332.1"/>
    </source>
</evidence>
<feature type="region of interest" description="Disordered" evidence="6">
    <location>
        <begin position="134"/>
        <end position="256"/>
    </location>
</feature>
<evidence type="ECO:0000259" key="7">
    <source>
        <dbReference type="PROSITE" id="PS50066"/>
    </source>
</evidence>
<accession>A0A7S0HJC8</accession>
<feature type="compositionally biased region" description="Low complexity" evidence="6">
    <location>
        <begin position="175"/>
        <end position="210"/>
    </location>
</feature>
<evidence type="ECO:0000256" key="2">
    <source>
        <dbReference type="ARBA" id="ARBA00023015"/>
    </source>
</evidence>
<dbReference type="GO" id="GO:0005634">
    <property type="term" value="C:nucleus"/>
    <property type="evidence" value="ECO:0007669"/>
    <property type="project" value="UniProtKB-SubCell"/>
</dbReference>
<dbReference type="Pfam" id="PF18885">
    <property type="entry name" value="DUF5648"/>
    <property type="match status" value="1"/>
</dbReference>
<protein>
    <recommendedName>
        <fullName evidence="7">MADS-box domain-containing protein</fullName>
    </recommendedName>
</protein>
<dbReference type="PANTHER" id="PTHR48019">
    <property type="entry name" value="SERUM RESPONSE FACTOR HOMOLOG"/>
    <property type="match status" value="1"/>
</dbReference>
<dbReference type="SUPFAM" id="SSF55455">
    <property type="entry name" value="SRF-like"/>
    <property type="match status" value="1"/>
</dbReference>
<feature type="region of interest" description="Disordered" evidence="6">
    <location>
        <begin position="425"/>
        <end position="463"/>
    </location>
</feature>
<keyword evidence="2" id="KW-0805">Transcription regulation</keyword>
<comment type="subcellular location">
    <subcellularLocation>
        <location evidence="1">Nucleus</location>
    </subcellularLocation>
</comment>
<dbReference type="EMBL" id="HBEO01012382">
    <property type="protein sequence ID" value="CAD8480332.1"/>
    <property type="molecule type" value="Transcribed_RNA"/>
</dbReference>
<gene>
    <name evidence="8" type="ORF">HPHI1048_LOCUS8420</name>
</gene>
<sequence length="463" mass="50968">MGKRKIKVEKIKDDRTRLATFQKRKMGLIKKAMELSVLCEVEVALVIFGAPTQTCKQGKLCQYSSKDIDLLLTKFVDLRPAEVYTNDDYEKKFKDDAGDGEDDEVVANLGNGNSATPEQLQEALQQLQRTTIPFVPPQLGAPMTGYHHHPMADQLMPTPAPPGMQSHPAHPPPGMQAAPQQQAHPSLAGGQQAEQQQQQQQPQQPAYGQPTYEQPQAAPTNGYEYPPQAGGYQQPYPPMGYPPQEQAPPYQMQQSSSMLEASHSDCVPLFYYINSDLRDHFYSTNFKELEGGKLHYKFLGVMTGVYATYKTGTIPVYRYYNNFDHDHVYTTNYKKWGKGGSYRTPDGEHGYTYEGVAFYIYKYPRQGLQPVYAFVNPKNGNKIFSMSTGDAGPHSANFKMQGIIGYAGCTPSRNDGLKMASGQTFTGGPPSMGGGGPAPGSPIKMPGGGPPDDNVGLMKIPTI</sequence>
<evidence type="ECO:0000256" key="3">
    <source>
        <dbReference type="ARBA" id="ARBA00023125"/>
    </source>
</evidence>
<keyword evidence="5" id="KW-0539">Nucleus</keyword>
<reference evidence="8" key="1">
    <citation type="submission" date="2021-01" db="EMBL/GenBank/DDBJ databases">
        <authorList>
            <person name="Corre E."/>
            <person name="Pelletier E."/>
            <person name="Niang G."/>
            <person name="Scheremetjew M."/>
            <person name="Finn R."/>
            <person name="Kale V."/>
            <person name="Holt S."/>
            <person name="Cochrane G."/>
            <person name="Meng A."/>
            <person name="Brown T."/>
            <person name="Cohen L."/>
        </authorList>
    </citation>
    <scope>NUCLEOTIDE SEQUENCE</scope>
    <source>
        <strain evidence="8">CCMP325</strain>
    </source>
</reference>
<dbReference type="PROSITE" id="PS50066">
    <property type="entry name" value="MADS_BOX_2"/>
    <property type="match status" value="1"/>
</dbReference>
<organism evidence="8">
    <name type="scientific">Hanusia phi</name>
    <dbReference type="NCBI Taxonomy" id="3032"/>
    <lineage>
        <taxon>Eukaryota</taxon>
        <taxon>Cryptophyceae</taxon>
        <taxon>Pyrenomonadales</taxon>
        <taxon>Geminigeraceae</taxon>
        <taxon>Hanusia</taxon>
    </lineage>
</organism>
<dbReference type="Pfam" id="PF00319">
    <property type="entry name" value="SRF-TF"/>
    <property type="match status" value="1"/>
</dbReference>